<dbReference type="Gene3D" id="3.90.1530.10">
    <property type="entry name" value="Conserved hypothetical protein from pyrococcus furiosus pfu- 392566-001, ParB domain"/>
    <property type="match status" value="1"/>
</dbReference>
<evidence type="ECO:0000313" key="2">
    <source>
        <dbReference type="EMBL" id="EMI54685.1"/>
    </source>
</evidence>
<dbReference type="GO" id="GO:0045881">
    <property type="term" value="P:positive regulation of sporulation resulting in formation of a cellular spore"/>
    <property type="evidence" value="ECO:0007669"/>
    <property type="project" value="TreeGrafter"/>
</dbReference>
<organism evidence="2 3">
    <name type="scientific">Rhodopirellula sallentina SM41</name>
    <dbReference type="NCBI Taxonomy" id="1263870"/>
    <lineage>
        <taxon>Bacteria</taxon>
        <taxon>Pseudomonadati</taxon>
        <taxon>Planctomycetota</taxon>
        <taxon>Planctomycetia</taxon>
        <taxon>Pirellulales</taxon>
        <taxon>Pirellulaceae</taxon>
        <taxon>Rhodopirellula</taxon>
    </lineage>
</organism>
<dbReference type="Proteomes" id="UP000011885">
    <property type="component" value="Unassembled WGS sequence"/>
</dbReference>
<reference evidence="2 3" key="1">
    <citation type="journal article" date="2013" name="Mar. Genomics">
        <title>Expression of sulfatases in Rhodopirellula baltica and the diversity of sulfatases in the genus Rhodopirellula.</title>
        <authorList>
            <person name="Wegner C.E."/>
            <person name="Richter-Heitmann T."/>
            <person name="Klindworth A."/>
            <person name="Klockow C."/>
            <person name="Richter M."/>
            <person name="Achstetter T."/>
            <person name="Glockner F.O."/>
            <person name="Harder J."/>
        </authorList>
    </citation>
    <scope>NUCLEOTIDE SEQUENCE [LARGE SCALE GENOMIC DNA]</scope>
    <source>
        <strain evidence="2 3">SM41</strain>
    </source>
</reference>
<dbReference type="PANTHER" id="PTHR33375:SF1">
    <property type="entry name" value="CHROMOSOME-PARTITIONING PROTEIN PARB-RELATED"/>
    <property type="match status" value="1"/>
</dbReference>
<dbReference type="InterPro" id="IPR036086">
    <property type="entry name" value="ParB/Sulfiredoxin_sf"/>
</dbReference>
<evidence type="ECO:0000256" key="1">
    <source>
        <dbReference type="SAM" id="MobiDB-lite"/>
    </source>
</evidence>
<dbReference type="InterPro" id="IPR050336">
    <property type="entry name" value="Chromosome_partition/occlusion"/>
</dbReference>
<dbReference type="EMBL" id="ANOH01000263">
    <property type="protein sequence ID" value="EMI54685.1"/>
    <property type="molecule type" value="Genomic_DNA"/>
</dbReference>
<dbReference type="GO" id="GO:0007059">
    <property type="term" value="P:chromosome segregation"/>
    <property type="evidence" value="ECO:0007669"/>
    <property type="project" value="TreeGrafter"/>
</dbReference>
<proteinExistence type="predicted"/>
<dbReference type="GO" id="GO:0005694">
    <property type="term" value="C:chromosome"/>
    <property type="evidence" value="ECO:0007669"/>
    <property type="project" value="TreeGrafter"/>
</dbReference>
<evidence type="ECO:0000313" key="3">
    <source>
        <dbReference type="Proteomes" id="UP000011885"/>
    </source>
</evidence>
<feature type="compositionally biased region" description="Low complexity" evidence="1">
    <location>
        <begin position="167"/>
        <end position="177"/>
    </location>
</feature>
<dbReference type="PATRIC" id="fig|1263870.3.peg.4032"/>
<keyword evidence="3" id="KW-1185">Reference proteome</keyword>
<dbReference type="PANTHER" id="PTHR33375">
    <property type="entry name" value="CHROMOSOME-PARTITIONING PROTEIN PARB-RELATED"/>
    <property type="match status" value="1"/>
</dbReference>
<comment type="caution">
    <text evidence="2">The sequence shown here is derived from an EMBL/GenBank/DDBJ whole genome shotgun (WGS) entry which is preliminary data.</text>
</comment>
<feature type="region of interest" description="Disordered" evidence="1">
    <location>
        <begin position="167"/>
        <end position="199"/>
    </location>
</feature>
<name>M5TZQ8_9BACT</name>
<sequence>MSNDELRALASDIKEHGLREPIRLLDGQIIDGRHRREACEMVGVRPVYVDVADSEVTDTVEYVLGLNVKRRMLTKSQLAIIATGSEITGTDAERAERFGISRTYITLAKSVRTNRHLTELVFKGEMSLRDAKVQIASARAASARLSTSTQSSHSCTELEADPKLLSSAKSTISSSQSETAVTTSTDEKTMPQSIDDFDIPDSDAIASGVPVSDKEQIEKHVKKAKAALESAMREFDSIHAIKPQAEYERWDRMLRIMWGIVDDWA</sequence>
<gene>
    <name evidence="2" type="ORF">RSSM_03801</name>
</gene>
<dbReference type="AlphaFoldDB" id="M5TZQ8"/>
<protein>
    <submittedName>
        <fullName evidence="2">MT-A70 family protein</fullName>
    </submittedName>
</protein>
<dbReference type="SUPFAM" id="SSF110849">
    <property type="entry name" value="ParB/Sulfiredoxin"/>
    <property type="match status" value="1"/>
</dbReference>
<accession>M5TZQ8</accession>